<proteinExistence type="predicted"/>
<reference evidence="2 3" key="1">
    <citation type="journal article" date="2022" name="Nat. Ecol. Evol.">
        <title>A masculinizing supergene underlies an exaggerated male reproductive morph in a spider.</title>
        <authorList>
            <person name="Hendrickx F."/>
            <person name="De Corte Z."/>
            <person name="Sonet G."/>
            <person name="Van Belleghem S.M."/>
            <person name="Kostlbacher S."/>
            <person name="Vangestel C."/>
        </authorList>
    </citation>
    <scope>NUCLEOTIDE SEQUENCE [LARGE SCALE GENOMIC DNA]</scope>
    <source>
        <strain evidence="2">W744_W776</strain>
    </source>
</reference>
<evidence type="ECO:0000256" key="1">
    <source>
        <dbReference type="SAM" id="MobiDB-lite"/>
    </source>
</evidence>
<comment type="caution">
    <text evidence="2">The sequence shown here is derived from an EMBL/GenBank/DDBJ whole genome shotgun (WGS) entry which is preliminary data.</text>
</comment>
<dbReference type="AlphaFoldDB" id="A0AAV6V9D5"/>
<keyword evidence="3" id="KW-1185">Reference proteome</keyword>
<dbReference type="Proteomes" id="UP000827092">
    <property type="component" value="Unassembled WGS sequence"/>
</dbReference>
<organism evidence="2 3">
    <name type="scientific">Oedothorax gibbosus</name>
    <dbReference type="NCBI Taxonomy" id="931172"/>
    <lineage>
        <taxon>Eukaryota</taxon>
        <taxon>Metazoa</taxon>
        <taxon>Ecdysozoa</taxon>
        <taxon>Arthropoda</taxon>
        <taxon>Chelicerata</taxon>
        <taxon>Arachnida</taxon>
        <taxon>Araneae</taxon>
        <taxon>Araneomorphae</taxon>
        <taxon>Entelegynae</taxon>
        <taxon>Araneoidea</taxon>
        <taxon>Linyphiidae</taxon>
        <taxon>Erigoninae</taxon>
        <taxon>Oedothorax</taxon>
    </lineage>
</organism>
<evidence type="ECO:0000313" key="2">
    <source>
        <dbReference type="EMBL" id="KAG8192891.1"/>
    </source>
</evidence>
<name>A0AAV6V9D5_9ARAC</name>
<dbReference type="EMBL" id="JAFNEN010000134">
    <property type="protein sequence ID" value="KAG8192891.1"/>
    <property type="molecule type" value="Genomic_DNA"/>
</dbReference>
<protein>
    <submittedName>
        <fullName evidence="2">Uncharacterized protein</fullName>
    </submittedName>
</protein>
<evidence type="ECO:0000313" key="3">
    <source>
        <dbReference type="Proteomes" id="UP000827092"/>
    </source>
</evidence>
<feature type="region of interest" description="Disordered" evidence="1">
    <location>
        <begin position="57"/>
        <end position="76"/>
    </location>
</feature>
<accession>A0AAV6V9D5</accession>
<gene>
    <name evidence="2" type="ORF">JTE90_014667</name>
</gene>
<sequence>MPIVKHIATPLTYSGILAPVLKTSFVRKRSNPESFALLPGLPGEPIPYGIKRVIQKNKEMRNHKPQRSTSEGPPWRAFTRFEARERRICRRRVRNSVHPQHGPVYHSVLLVCPTDRLNLQYRRRSYFVPLS</sequence>